<dbReference type="SUPFAM" id="SSF48350">
    <property type="entry name" value="GTPase activation domain, GAP"/>
    <property type="match status" value="1"/>
</dbReference>
<dbReference type="InterPro" id="IPR001251">
    <property type="entry name" value="CRAL-TRIO_dom"/>
</dbReference>
<dbReference type="PROSITE" id="PS50238">
    <property type="entry name" value="RHOGAP"/>
    <property type="match status" value="1"/>
</dbReference>
<dbReference type="InterPro" id="IPR000198">
    <property type="entry name" value="RhoGAP_dom"/>
</dbReference>
<dbReference type="GO" id="GO:0007165">
    <property type="term" value="P:signal transduction"/>
    <property type="evidence" value="ECO:0000303"/>
    <property type="project" value="UniProtKB"/>
</dbReference>
<dbReference type="AlphaFoldDB" id="O15376"/>
<reference evidence="4" key="2">
    <citation type="journal article" date="1994" name="J. Biol. Chem.">
        <title>Characterization of rhoGAP. A GTPase-activating protein for rho-related small GTPases.</title>
        <authorList>
            <person name="Lancaster C.A."/>
            <person name="Taylor-Harris P.M."/>
            <person name="Self A.J."/>
            <person name="Brill S."/>
            <person name="van Erp H.E."/>
            <person name="Hall A."/>
        </authorList>
    </citation>
    <scope>NUCLEOTIDE SEQUENCE</scope>
</reference>
<feature type="domain" description="Rho-GAP" evidence="3">
    <location>
        <begin position="140"/>
        <end position="223"/>
    </location>
</feature>
<reference evidence="4" key="3">
    <citation type="submission" date="1996-07" db="EMBL/GenBank/DDBJ databases">
        <title>An effector function for Cdc42GAP that modulates the mitotic spindle.</title>
        <authorList>
            <person name="Barfod E.T."/>
            <person name="Ashkenazi A."/>
        </authorList>
    </citation>
    <scope>NUCLEOTIDE SEQUENCE</scope>
</reference>
<dbReference type="InterPro" id="IPR036865">
    <property type="entry name" value="CRAL-TRIO_dom_sf"/>
</dbReference>
<dbReference type="InterPro" id="IPR008936">
    <property type="entry name" value="Rho_GTPase_activation_prot"/>
</dbReference>
<dbReference type="SMR" id="O15376"/>
<dbReference type="Pfam" id="PF00620">
    <property type="entry name" value="RhoGAP"/>
    <property type="match status" value="1"/>
</dbReference>
<dbReference type="Gene3D" id="1.10.555.10">
    <property type="entry name" value="Rho GTPase activation protein"/>
    <property type="match status" value="1"/>
</dbReference>
<dbReference type="PROSITE" id="PS50191">
    <property type="entry name" value="CRAL_TRIO"/>
    <property type="match status" value="1"/>
</dbReference>
<feature type="region of interest" description="Disordered" evidence="1">
    <location>
        <begin position="1"/>
        <end position="22"/>
    </location>
</feature>
<dbReference type="EMBL" id="U62794">
    <property type="protein sequence ID" value="AAB66594.1"/>
    <property type="molecule type" value="mRNA"/>
</dbReference>
<evidence type="ECO:0000256" key="1">
    <source>
        <dbReference type="SAM" id="MobiDB-lite"/>
    </source>
</evidence>
<dbReference type="GO" id="GO:0005525">
    <property type="term" value="F:GTP binding"/>
    <property type="evidence" value="ECO:0000303"/>
    <property type="project" value="UniProtKB"/>
</dbReference>
<dbReference type="GO" id="GO:0005096">
    <property type="term" value="F:GTPase activator activity"/>
    <property type="evidence" value="ECO:0000303"/>
    <property type="project" value="UniProtKB"/>
</dbReference>
<protein>
    <submittedName>
        <fullName evidence="4">CDC42 GAP-related protein</fullName>
    </submittedName>
</protein>
<name>O15376_HUMAN</name>
<accession>O15376</accession>
<dbReference type="CDD" id="cd00170">
    <property type="entry name" value="SEC14"/>
    <property type="match status" value="1"/>
</dbReference>
<feature type="domain" description="CRAL-TRIO" evidence="2">
    <location>
        <begin position="1"/>
        <end position="114"/>
    </location>
</feature>
<sequence length="223" mass="25226">GCNELRSHSSLGEGDSVSKKKSMHWDPSVAPVPPRLLLSCPFCLCRYKKNIKALYIVHPTMFIKTLLILFKPLISFKFGQKIFYVNYLSELSEHVKLEQLGIPRQVLKYDDFLKSTQKSPATAPKPMPPRPPLPNQQFGVSLQHLQEKNPEQEPIPIVLRETVAYLQAHALTTEGIFRRSANTQVVREVQQKYNMDGCCPSGCAELLSRCPHPRAACGFRPVQ</sequence>
<dbReference type="PeptideAtlas" id="O15376"/>
<proteinExistence type="evidence at transcript level"/>
<dbReference type="Gene3D" id="3.40.525.10">
    <property type="entry name" value="CRAL-TRIO lipid binding domain"/>
    <property type="match status" value="1"/>
</dbReference>
<evidence type="ECO:0000259" key="3">
    <source>
        <dbReference type="PROSITE" id="PS50238"/>
    </source>
</evidence>
<evidence type="ECO:0000259" key="2">
    <source>
        <dbReference type="PROSITE" id="PS50191"/>
    </source>
</evidence>
<evidence type="ECO:0000313" key="4">
    <source>
        <dbReference type="EMBL" id="AAB66594.1"/>
    </source>
</evidence>
<dbReference type="Pfam" id="PF13716">
    <property type="entry name" value="CRAL_TRIO_2"/>
    <property type="match status" value="1"/>
</dbReference>
<reference evidence="4" key="1">
    <citation type="journal article" date="1993" name="J. Biol. Chem.">
        <title>Cloning and expression of a human CDC42 GTPase-activating protein reveals a functional SH3-binding domain.</title>
        <authorList>
            <person name="Barfod E.T."/>
            <person name="Zheng Y."/>
            <person name="Kuang W.-J."/>
            <person name="Hart M.J."/>
            <person name="Evans T."/>
            <person name="Cerione R.A."/>
            <person name="Ashkenazi A."/>
        </authorList>
    </citation>
    <scope>NUCLEOTIDE SEQUENCE</scope>
</reference>
<feature type="non-terminal residue" evidence="4">
    <location>
        <position position="1"/>
    </location>
</feature>
<dbReference type="PANTHER" id="PTHR45808:SF6">
    <property type="entry name" value="RHO GTPASE-ACTIVATING PROTEIN 1"/>
    <property type="match status" value="1"/>
</dbReference>
<dbReference type="SwissPalm" id="O15376"/>
<dbReference type="PANTHER" id="PTHR45808">
    <property type="entry name" value="RHO GTPASE-ACTIVATING PROTEIN 68F"/>
    <property type="match status" value="1"/>
</dbReference>
<organism evidence="4">
    <name type="scientific">Homo sapiens</name>
    <name type="common">Human</name>
    <dbReference type="NCBI Taxonomy" id="9606"/>
    <lineage>
        <taxon>Eukaryota</taxon>
        <taxon>Metazoa</taxon>
        <taxon>Chordata</taxon>
        <taxon>Craniata</taxon>
        <taxon>Vertebrata</taxon>
        <taxon>Euteleostomi</taxon>
        <taxon>Mammalia</taxon>
        <taxon>Eutheria</taxon>
        <taxon>Euarchontoglires</taxon>
        <taxon>Primates</taxon>
        <taxon>Haplorrhini</taxon>
        <taxon>Catarrhini</taxon>
        <taxon>Hominidae</taxon>
        <taxon>Homo</taxon>
    </lineage>
</organism>
<dbReference type="SUPFAM" id="SSF52087">
    <property type="entry name" value="CRAL/TRIO domain"/>
    <property type="match status" value="1"/>
</dbReference>